<organism evidence="5 6">
    <name type="scientific">Methanobacterium alkalithermotolerans</name>
    <dbReference type="NCBI Taxonomy" id="2731220"/>
    <lineage>
        <taxon>Archaea</taxon>
        <taxon>Methanobacteriati</taxon>
        <taxon>Methanobacteriota</taxon>
        <taxon>Methanomada group</taxon>
        <taxon>Methanobacteria</taxon>
        <taxon>Methanobacteriales</taxon>
        <taxon>Methanobacteriaceae</taxon>
        <taxon>Methanobacterium</taxon>
    </lineage>
</organism>
<name>A0A8T8K565_9EURY</name>
<dbReference type="EMBL" id="CP058560">
    <property type="protein sequence ID" value="QUH23728.1"/>
    <property type="molecule type" value="Genomic_DNA"/>
</dbReference>
<evidence type="ECO:0000256" key="3">
    <source>
        <dbReference type="ARBA" id="ARBA00023014"/>
    </source>
</evidence>
<keyword evidence="2" id="KW-0408">Iron</keyword>
<evidence type="ECO:0000313" key="5">
    <source>
        <dbReference type="EMBL" id="QUH23728.1"/>
    </source>
</evidence>
<proteinExistence type="predicted"/>
<evidence type="ECO:0000256" key="2">
    <source>
        <dbReference type="ARBA" id="ARBA00023004"/>
    </source>
</evidence>
<dbReference type="Proteomes" id="UP000681041">
    <property type="component" value="Chromosome"/>
</dbReference>
<dbReference type="Gene3D" id="3.80.30.30">
    <property type="match status" value="1"/>
</dbReference>
<dbReference type="InterPro" id="IPR058240">
    <property type="entry name" value="rSAM_sf"/>
</dbReference>
<accession>A0A8T8K565</accession>
<sequence>MGCSFNCVYCYIHGSKYGEHIPSQLTAKINAPEILYRQLKNRARKKEHGIIALGSATDPYLPQEENLKITRELLKIIHRFHFPLNLFTKSTLIFRDLEILKKIDNSAHLPPDLMPQLKQGVIISFSFSTVNEKIAAIFEPDAPSPWERLETMQKFKEEGFLTGACLMPLLPFISDSEDQLDIMIKSVKEYGGDFVIPGALTLFGDKPHDCRVRYYEVLEEYFPELIPKTRSIFKSKSYPSSKYQIKIYNMVADIAKKHRIRNKIISE</sequence>
<keyword evidence="3" id="KW-0411">Iron-sulfur</keyword>
<dbReference type="SFLD" id="SFLDG01084">
    <property type="entry name" value="Uncharacterised_Radical_SAM_Su"/>
    <property type="match status" value="1"/>
</dbReference>
<dbReference type="RefSeq" id="WP_211532684.1">
    <property type="nucleotide sequence ID" value="NZ_CP058560.1"/>
</dbReference>
<gene>
    <name evidence="5" type="ORF">HYG87_08120</name>
</gene>
<reference evidence="5" key="1">
    <citation type="submission" date="2020-07" db="EMBL/GenBank/DDBJ databases">
        <title>Methanobacterium. sp. MethCan genome.</title>
        <authorList>
            <person name="Postec A."/>
            <person name="Quemeneur M."/>
        </authorList>
    </citation>
    <scope>NUCLEOTIDE SEQUENCE</scope>
    <source>
        <strain evidence="5">MethCAN</strain>
    </source>
</reference>
<dbReference type="CDD" id="cd01335">
    <property type="entry name" value="Radical_SAM"/>
    <property type="match status" value="1"/>
</dbReference>
<dbReference type="GO" id="GO:0046872">
    <property type="term" value="F:metal ion binding"/>
    <property type="evidence" value="ECO:0007669"/>
    <property type="project" value="UniProtKB-KW"/>
</dbReference>
<protein>
    <submittedName>
        <fullName evidence="5">Radical SAM protein</fullName>
    </submittedName>
</protein>
<dbReference type="Pfam" id="PF04055">
    <property type="entry name" value="Radical_SAM"/>
    <property type="match status" value="1"/>
</dbReference>
<dbReference type="SUPFAM" id="SSF102114">
    <property type="entry name" value="Radical SAM enzymes"/>
    <property type="match status" value="1"/>
</dbReference>
<dbReference type="GO" id="GO:0003824">
    <property type="term" value="F:catalytic activity"/>
    <property type="evidence" value="ECO:0007669"/>
    <property type="project" value="InterPro"/>
</dbReference>
<dbReference type="PANTHER" id="PTHR43432">
    <property type="entry name" value="SLR0285 PROTEIN"/>
    <property type="match status" value="1"/>
</dbReference>
<dbReference type="OrthoDB" id="15538at2157"/>
<evidence type="ECO:0000259" key="4">
    <source>
        <dbReference type="Pfam" id="PF04055"/>
    </source>
</evidence>
<dbReference type="InterPro" id="IPR007197">
    <property type="entry name" value="rSAM"/>
</dbReference>
<dbReference type="InterPro" id="IPR040086">
    <property type="entry name" value="MJ0683-like"/>
</dbReference>
<dbReference type="GO" id="GO:0051536">
    <property type="term" value="F:iron-sulfur cluster binding"/>
    <property type="evidence" value="ECO:0007669"/>
    <property type="project" value="UniProtKB-KW"/>
</dbReference>
<feature type="domain" description="Radical SAM core" evidence="4">
    <location>
        <begin position="2"/>
        <end position="177"/>
    </location>
</feature>
<keyword evidence="6" id="KW-1185">Reference proteome</keyword>
<dbReference type="SFLD" id="SFLDS00029">
    <property type="entry name" value="Radical_SAM"/>
    <property type="match status" value="1"/>
</dbReference>
<keyword evidence="1" id="KW-0479">Metal-binding</keyword>
<evidence type="ECO:0000313" key="6">
    <source>
        <dbReference type="Proteomes" id="UP000681041"/>
    </source>
</evidence>
<evidence type="ECO:0000256" key="1">
    <source>
        <dbReference type="ARBA" id="ARBA00022723"/>
    </source>
</evidence>
<dbReference type="PANTHER" id="PTHR43432:SF5">
    <property type="entry name" value="ELP3_MIAA_NIFB-LIKE RADICAL SAM CORE DOMAIN-CONTAINING PROTEIN"/>
    <property type="match status" value="1"/>
</dbReference>
<dbReference type="KEGG" id="meme:HYG87_08120"/>
<dbReference type="AlphaFoldDB" id="A0A8T8K565"/>
<dbReference type="GeneID" id="64820723"/>